<evidence type="ECO:0000313" key="3">
    <source>
        <dbReference type="Proteomes" id="UP000015104"/>
    </source>
</evidence>
<evidence type="ECO:0008006" key="4">
    <source>
        <dbReference type="Google" id="ProtNLM"/>
    </source>
</evidence>
<name>T1L3Z6_TETUR</name>
<dbReference type="AlphaFoldDB" id="T1L3Z6"/>
<evidence type="ECO:0000256" key="1">
    <source>
        <dbReference type="SAM" id="MobiDB-lite"/>
    </source>
</evidence>
<organism evidence="2 3">
    <name type="scientific">Tetranychus urticae</name>
    <name type="common">Two-spotted spider mite</name>
    <dbReference type="NCBI Taxonomy" id="32264"/>
    <lineage>
        <taxon>Eukaryota</taxon>
        <taxon>Metazoa</taxon>
        <taxon>Ecdysozoa</taxon>
        <taxon>Arthropoda</taxon>
        <taxon>Chelicerata</taxon>
        <taxon>Arachnida</taxon>
        <taxon>Acari</taxon>
        <taxon>Acariformes</taxon>
        <taxon>Trombidiformes</taxon>
        <taxon>Prostigmata</taxon>
        <taxon>Eleutherengona</taxon>
        <taxon>Raphignathae</taxon>
        <taxon>Tetranychoidea</taxon>
        <taxon>Tetranychidae</taxon>
        <taxon>Tetranychus</taxon>
    </lineage>
</organism>
<protein>
    <recommendedName>
        <fullName evidence="4">Pre-C2HC domain-containing protein</fullName>
    </recommendedName>
</protein>
<accession>T1L3Z6</accession>
<dbReference type="EnsemblMetazoa" id="tetur37g00250.1">
    <property type="protein sequence ID" value="tetur37g00250.1"/>
    <property type="gene ID" value="tetur37g00250"/>
</dbReference>
<sequence>MALTQEILDNEIQTLNVLFADNTSDVDVIAELKEYETTELQEKLTNLKLIKSAYDANTVKIPVVNVPQISKVIAMVDNILKLEAKKRKTDSDDNNSKRQKPNPNADEDTDESRVHLAKDDAEKEKAKKLFNITQPRNLKLQIQKRAISHIFDWDPKPRSMIVYVTGPDYKRGEINNILLRSDRHFGIIPDMTENMDHALINCNNDGQREIIMEILNNSEENITAEFSCFRKPIIKFEIDFPIEETEIPNILKEIKQFNLKKFNQATFDLHRHYRIPGTPFTVICVIVDPKIRDYIIEEGQGRIWFRSKSRMVLDYFNVRKCYDCGLSNHGNCTSKQRRCLRCSGPHKRSSCSSLTLRCPACSGPHEAFTIYCPNFVKAIDKEMNTIDYTYTKVMWSPMF</sequence>
<reference evidence="2" key="2">
    <citation type="submission" date="2015-06" db="UniProtKB">
        <authorList>
            <consortium name="EnsemblMetazoa"/>
        </authorList>
    </citation>
    <scope>IDENTIFICATION</scope>
</reference>
<dbReference type="EMBL" id="CAEY01001062">
    <property type="status" value="NOT_ANNOTATED_CDS"/>
    <property type="molecule type" value="Genomic_DNA"/>
</dbReference>
<proteinExistence type="predicted"/>
<dbReference type="HOGENOM" id="CLU_691398_0_0_1"/>
<keyword evidence="3" id="KW-1185">Reference proteome</keyword>
<feature type="region of interest" description="Disordered" evidence="1">
    <location>
        <begin position="86"/>
        <end position="115"/>
    </location>
</feature>
<evidence type="ECO:0000313" key="2">
    <source>
        <dbReference type="EnsemblMetazoa" id="tetur37g00250.1"/>
    </source>
</evidence>
<dbReference type="Proteomes" id="UP000015104">
    <property type="component" value="Unassembled WGS sequence"/>
</dbReference>
<reference evidence="3" key="1">
    <citation type="submission" date="2011-08" db="EMBL/GenBank/DDBJ databases">
        <authorList>
            <person name="Rombauts S."/>
        </authorList>
    </citation>
    <scope>NUCLEOTIDE SEQUENCE</scope>
    <source>
        <strain evidence="3">London</strain>
    </source>
</reference>